<protein>
    <recommendedName>
        <fullName evidence="1">Glycoside hydrolase family 38 N-terminal domain-containing protein</fullName>
    </recommendedName>
</protein>
<dbReference type="InterPro" id="IPR000602">
    <property type="entry name" value="Glyco_hydro_38_N"/>
</dbReference>
<reference evidence="2" key="1">
    <citation type="submission" date="2022-08" db="UniProtKB">
        <authorList>
            <consortium name="EnsemblMetazoa"/>
        </authorList>
    </citation>
    <scope>IDENTIFICATION</scope>
    <source>
        <strain evidence="2">EBRO</strain>
    </source>
</reference>
<dbReference type="STRING" id="41427.A0A182IWS0"/>
<organism evidence="2">
    <name type="scientific">Anopheles atroparvus</name>
    <name type="common">European mosquito</name>
    <dbReference type="NCBI Taxonomy" id="41427"/>
    <lineage>
        <taxon>Eukaryota</taxon>
        <taxon>Metazoa</taxon>
        <taxon>Ecdysozoa</taxon>
        <taxon>Arthropoda</taxon>
        <taxon>Hexapoda</taxon>
        <taxon>Insecta</taxon>
        <taxon>Pterygota</taxon>
        <taxon>Neoptera</taxon>
        <taxon>Endopterygota</taxon>
        <taxon>Diptera</taxon>
        <taxon>Nematocera</taxon>
        <taxon>Culicoidea</taxon>
        <taxon>Culicidae</taxon>
        <taxon>Anophelinae</taxon>
        <taxon>Anopheles</taxon>
    </lineage>
</organism>
<dbReference type="PANTHER" id="PTHR11607:SF3">
    <property type="entry name" value="LYSOSOMAL ALPHA-MANNOSIDASE"/>
    <property type="match status" value="1"/>
</dbReference>
<evidence type="ECO:0000259" key="1">
    <source>
        <dbReference type="Pfam" id="PF01074"/>
    </source>
</evidence>
<dbReference type="Pfam" id="PF01074">
    <property type="entry name" value="Glyco_hydro_38N"/>
    <property type="match status" value="1"/>
</dbReference>
<dbReference type="EnsemblMetazoa" id="AATE006982-RA">
    <property type="protein sequence ID" value="AATE006982-PA.1"/>
    <property type="gene ID" value="AATE006982"/>
</dbReference>
<evidence type="ECO:0000313" key="2">
    <source>
        <dbReference type="EnsemblMetazoa" id="AATE006982-PA.1"/>
    </source>
</evidence>
<feature type="domain" description="Glycoside hydrolase family 38 N-terminal" evidence="1">
    <location>
        <begin position="51"/>
        <end position="262"/>
    </location>
</feature>
<dbReference type="SUPFAM" id="SSF88713">
    <property type="entry name" value="Glycoside hydrolase/deacetylase"/>
    <property type="match status" value="1"/>
</dbReference>
<proteinExistence type="predicted"/>
<dbReference type="InterPro" id="IPR011330">
    <property type="entry name" value="Glyco_hydro/deAcase_b/a-brl"/>
</dbReference>
<sequence>MAEQRLALFGLIVCSAILAAYASPAWYSTVDRQAKGCGYEACPVPKEGMINVHLVPHSHDDVGWLKTVDQYYYGSRNNIQKAGVQYIIDSVVQELLKDPNRRFVYVESAFFHKWYTEQTAELQEQVKMLVDEGRLEFIGGAWSMNDEAAVHYQSVVDQFTWGLRFLNDTFGECGRPRIGWQIDPFGHTREQASLFAQMGYDGLFFARLDYQDKNHRMQTKTPEMIWRTSRNLEDNDLFTSVLYNHYSAPPGYCFDILCNDDPMIDDKGSTDYNVKARAFLTRNPFKKYKCT</sequence>
<name>A0A182IWS0_ANOAO</name>
<dbReference type="AlphaFoldDB" id="A0A182IWS0"/>
<accession>A0A182IWS0</accession>
<dbReference type="GO" id="GO:0005764">
    <property type="term" value="C:lysosome"/>
    <property type="evidence" value="ECO:0007669"/>
    <property type="project" value="TreeGrafter"/>
</dbReference>
<dbReference type="PANTHER" id="PTHR11607">
    <property type="entry name" value="ALPHA-MANNOSIDASE"/>
    <property type="match status" value="1"/>
</dbReference>
<dbReference type="InterPro" id="IPR050843">
    <property type="entry name" value="Glycosyl_Hydrlase_38"/>
</dbReference>
<dbReference type="VEuPathDB" id="VectorBase:AATE006982"/>
<dbReference type="InterPro" id="IPR027291">
    <property type="entry name" value="Glyco_hydro_38_N_sf"/>
</dbReference>
<dbReference type="FunFam" id="3.20.110.10:FF:000001">
    <property type="entry name" value="Alpha-mannosidase"/>
    <property type="match status" value="1"/>
</dbReference>
<dbReference type="CDD" id="cd10810">
    <property type="entry name" value="GH38N_AMII_LAM_like"/>
    <property type="match status" value="1"/>
</dbReference>
<dbReference type="GO" id="GO:0006013">
    <property type="term" value="P:mannose metabolic process"/>
    <property type="evidence" value="ECO:0007669"/>
    <property type="project" value="InterPro"/>
</dbReference>
<dbReference type="Gene3D" id="3.20.110.10">
    <property type="entry name" value="Glycoside hydrolase 38, N terminal domain"/>
    <property type="match status" value="1"/>
</dbReference>
<dbReference type="GO" id="GO:0004559">
    <property type="term" value="F:alpha-mannosidase activity"/>
    <property type="evidence" value="ECO:0007669"/>
    <property type="project" value="InterPro"/>
</dbReference>